<keyword evidence="3 6" id="KW-0418">Kinase</keyword>
<evidence type="ECO:0000256" key="4">
    <source>
        <dbReference type="ARBA" id="ARBA00022840"/>
    </source>
</evidence>
<dbReference type="GO" id="GO:0010906">
    <property type="term" value="P:regulation of glucose metabolic process"/>
    <property type="evidence" value="ECO:0007669"/>
    <property type="project" value="TreeGrafter"/>
</dbReference>
<dbReference type="GO" id="GO:0005524">
    <property type="term" value="F:ATP binding"/>
    <property type="evidence" value="ECO:0007669"/>
    <property type="project" value="UniProtKB-UniRule"/>
</dbReference>
<dbReference type="EMBL" id="ATLV01020673">
    <property type="status" value="NOT_ANNOTATED_CDS"/>
    <property type="molecule type" value="Genomic_DNA"/>
</dbReference>
<dbReference type="InterPro" id="IPR039028">
    <property type="entry name" value="BCKD/PDK"/>
</dbReference>
<dbReference type="PANTHER" id="PTHR11947:SF3">
    <property type="entry name" value="[PYRUVATE DEHYDROGENASE (ACETYL-TRANSFERRING)] KINASE, MITOCHONDRIAL"/>
    <property type="match status" value="1"/>
</dbReference>
<evidence type="ECO:0000313" key="8">
    <source>
        <dbReference type="EMBL" id="KFB45513.1"/>
    </source>
</evidence>
<dbReference type="GO" id="GO:0004740">
    <property type="term" value="F:pyruvate dehydrogenase (acetyl-transferring) kinase activity"/>
    <property type="evidence" value="ECO:0007669"/>
    <property type="project" value="UniProtKB-EC"/>
</dbReference>
<dbReference type="EMBL" id="KE525304">
    <property type="protein sequence ID" value="KFB45513.1"/>
    <property type="molecule type" value="Genomic_DNA"/>
</dbReference>
<keyword evidence="4 6" id="KW-0067">ATP-binding</keyword>
<dbReference type="GO" id="GO:0005759">
    <property type="term" value="C:mitochondrial matrix"/>
    <property type="evidence" value="ECO:0007669"/>
    <property type="project" value="UniProtKB-SubCell"/>
</dbReference>
<sequence>MAQGILELKESRNGAIEPSTELSIQYFLDRLYMSRISIRMLINQHSKWLKH</sequence>
<keyword evidence="2 6" id="KW-0547">Nucleotide-binding</keyword>
<comment type="similarity">
    <text evidence="6">Belongs to the PDK/BCKDK protein kinase family.</text>
</comment>
<dbReference type="Gene3D" id="1.20.140.20">
    <property type="entry name" value="Alpha-ketoacid/pyruvate dehydrogenase kinase, N-terminal domain"/>
    <property type="match status" value="1"/>
</dbReference>
<name>A0A084W5L9_ANOSI</name>
<evidence type="ECO:0000313" key="10">
    <source>
        <dbReference type="Proteomes" id="UP000030765"/>
    </source>
</evidence>
<keyword evidence="1 6" id="KW-0808">Transferase</keyword>
<evidence type="ECO:0000256" key="5">
    <source>
        <dbReference type="ARBA" id="ARBA00048201"/>
    </source>
</evidence>
<evidence type="ECO:0000256" key="1">
    <source>
        <dbReference type="ARBA" id="ARBA00022679"/>
    </source>
</evidence>
<reference evidence="8 10" key="1">
    <citation type="journal article" date="2014" name="BMC Genomics">
        <title>Genome sequence of Anopheles sinensis provides insight into genetics basis of mosquito competence for malaria parasites.</title>
        <authorList>
            <person name="Zhou D."/>
            <person name="Zhang D."/>
            <person name="Ding G."/>
            <person name="Shi L."/>
            <person name="Hou Q."/>
            <person name="Ye Y."/>
            <person name="Xu Y."/>
            <person name="Zhou H."/>
            <person name="Xiong C."/>
            <person name="Li S."/>
            <person name="Yu J."/>
            <person name="Hong S."/>
            <person name="Yu X."/>
            <person name="Zou P."/>
            <person name="Chen C."/>
            <person name="Chang X."/>
            <person name="Wang W."/>
            <person name="Lv Y."/>
            <person name="Sun Y."/>
            <person name="Ma L."/>
            <person name="Shen B."/>
            <person name="Zhu C."/>
        </authorList>
    </citation>
    <scope>NUCLEOTIDE SEQUENCE [LARGE SCALE GENOMIC DNA]</scope>
</reference>
<dbReference type="SUPFAM" id="SSF69012">
    <property type="entry name" value="alpha-ketoacid dehydrogenase kinase, N-terminal domain"/>
    <property type="match status" value="1"/>
</dbReference>
<evidence type="ECO:0000256" key="3">
    <source>
        <dbReference type="ARBA" id="ARBA00022777"/>
    </source>
</evidence>
<comment type="subcellular location">
    <subcellularLocation>
        <location evidence="6">Mitochondrion matrix</location>
    </subcellularLocation>
</comment>
<evidence type="ECO:0000259" key="7">
    <source>
        <dbReference type="Pfam" id="PF10436"/>
    </source>
</evidence>
<organism evidence="9 10">
    <name type="scientific">Anopheles sinensis</name>
    <name type="common">Mosquito</name>
    <dbReference type="NCBI Taxonomy" id="74873"/>
    <lineage>
        <taxon>Eukaryota</taxon>
        <taxon>Metazoa</taxon>
        <taxon>Ecdysozoa</taxon>
        <taxon>Arthropoda</taxon>
        <taxon>Hexapoda</taxon>
        <taxon>Insecta</taxon>
        <taxon>Pterygota</taxon>
        <taxon>Neoptera</taxon>
        <taxon>Endopterygota</taxon>
        <taxon>Diptera</taxon>
        <taxon>Nematocera</taxon>
        <taxon>Culicoidea</taxon>
        <taxon>Culicidae</taxon>
        <taxon>Anophelinae</taxon>
        <taxon>Anopheles</taxon>
    </lineage>
</organism>
<dbReference type="InterPro" id="IPR036784">
    <property type="entry name" value="AK/P_DHK_N_sf"/>
</dbReference>
<dbReference type="Proteomes" id="UP000030765">
    <property type="component" value="Unassembled WGS sequence"/>
</dbReference>
<keyword evidence="10" id="KW-1185">Reference proteome</keyword>
<dbReference type="VEuPathDB" id="VectorBase:ASIS000354"/>
<proteinExistence type="inferred from homology"/>
<dbReference type="VEuPathDB" id="VectorBase:ASIC013455"/>
<feature type="domain" description="Branched-chain alpha-ketoacid dehydrogenase kinase/Pyruvate dehydrogenase kinase N-terminal" evidence="7">
    <location>
        <begin position="1"/>
        <end position="46"/>
    </location>
</feature>
<keyword evidence="6" id="KW-0496">Mitochondrion</keyword>
<dbReference type="EC" id="2.7.11.-" evidence="6"/>
<protein>
    <recommendedName>
        <fullName evidence="6">Protein-serine/threonine kinase</fullName>
        <ecNumber evidence="6">2.7.11.-</ecNumber>
    </recommendedName>
</protein>
<evidence type="ECO:0000256" key="2">
    <source>
        <dbReference type="ARBA" id="ARBA00022741"/>
    </source>
</evidence>
<dbReference type="STRING" id="74873.A0A084W5L9"/>
<comment type="catalytic activity">
    <reaction evidence="5">
        <text>L-seryl-[pyruvate dehydrogenase E1 alpha subunit] + ATP = O-phospho-L-seryl-[pyruvate dehydrogenase E1 alpha subunit] + ADP + H(+)</text>
        <dbReference type="Rhea" id="RHEA:23052"/>
        <dbReference type="Rhea" id="RHEA-COMP:13689"/>
        <dbReference type="Rhea" id="RHEA-COMP:13690"/>
        <dbReference type="ChEBI" id="CHEBI:15378"/>
        <dbReference type="ChEBI" id="CHEBI:29999"/>
        <dbReference type="ChEBI" id="CHEBI:30616"/>
        <dbReference type="ChEBI" id="CHEBI:83421"/>
        <dbReference type="ChEBI" id="CHEBI:456216"/>
        <dbReference type="EC" id="2.7.11.2"/>
    </reaction>
</comment>
<dbReference type="PANTHER" id="PTHR11947">
    <property type="entry name" value="PYRUVATE DEHYDROGENASE KINASE"/>
    <property type="match status" value="1"/>
</dbReference>
<dbReference type="EnsemblMetazoa" id="ASIC013455-RA">
    <property type="protein sequence ID" value="ASIC013455-PA"/>
    <property type="gene ID" value="ASIC013455"/>
</dbReference>
<reference evidence="9" key="2">
    <citation type="submission" date="2020-05" db="UniProtKB">
        <authorList>
            <consortium name="EnsemblMetazoa"/>
        </authorList>
    </citation>
    <scope>IDENTIFICATION</scope>
</reference>
<evidence type="ECO:0000256" key="6">
    <source>
        <dbReference type="RuleBase" id="RU366032"/>
    </source>
</evidence>
<dbReference type="InterPro" id="IPR018955">
    <property type="entry name" value="BCDHK/PDK_N"/>
</dbReference>
<evidence type="ECO:0000313" key="9">
    <source>
        <dbReference type="EnsemblMetazoa" id="ASIC013455-PA"/>
    </source>
</evidence>
<gene>
    <name evidence="8" type="ORF">ZHAS_00013455</name>
</gene>
<dbReference type="OrthoDB" id="241648at2759"/>
<accession>A0A084W5L9</accession>
<dbReference type="AlphaFoldDB" id="A0A084W5L9"/>
<dbReference type="Pfam" id="PF10436">
    <property type="entry name" value="BCDHK_Adom3"/>
    <property type="match status" value="1"/>
</dbReference>